<dbReference type="InterPro" id="IPR016162">
    <property type="entry name" value="Ald_DH_N"/>
</dbReference>
<dbReference type="EC" id="1.2.1.79" evidence="3"/>
<dbReference type="Gene3D" id="3.40.605.10">
    <property type="entry name" value="Aldehyde Dehydrogenase, Chain A, domain 1"/>
    <property type="match status" value="1"/>
</dbReference>
<evidence type="ECO:0000313" key="3">
    <source>
        <dbReference type="EMBL" id="MCS3919670.1"/>
    </source>
</evidence>
<name>A0ABT2ENY9_9BACT</name>
<dbReference type="EMBL" id="JANUCP010000003">
    <property type="protein sequence ID" value="MCS3919670.1"/>
    <property type="molecule type" value="Genomic_DNA"/>
</dbReference>
<proteinExistence type="predicted"/>
<gene>
    <name evidence="3" type="ORF">M2350_002083</name>
</gene>
<organism evidence="3 4">
    <name type="scientific">Candidatus Fervidibacter sacchari</name>
    <dbReference type="NCBI Taxonomy" id="1448929"/>
    <lineage>
        <taxon>Bacteria</taxon>
        <taxon>Candidatus Fervidibacterota</taxon>
        <taxon>Candidatus Fervidibacter</taxon>
    </lineage>
</organism>
<dbReference type="GO" id="GO:0036243">
    <property type="term" value="F:succinate-semialdehyde dehydrogenase (NADP+) activity"/>
    <property type="evidence" value="ECO:0007669"/>
    <property type="project" value="UniProtKB-EC"/>
</dbReference>
<dbReference type="InterPro" id="IPR015590">
    <property type="entry name" value="Aldehyde_DH_dom"/>
</dbReference>
<dbReference type="EC" id="1.2.1.16" evidence="3"/>
<evidence type="ECO:0000259" key="2">
    <source>
        <dbReference type="Pfam" id="PF00171"/>
    </source>
</evidence>
<dbReference type="Gene3D" id="3.40.309.10">
    <property type="entry name" value="Aldehyde Dehydrogenase, Chain A, domain 2"/>
    <property type="match status" value="1"/>
</dbReference>
<dbReference type="CDD" id="cd07103">
    <property type="entry name" value="ALDH_F5_SSADH_GabD"/>
    <property type="match status" value="1"/>
</dbReference>
<evidence type="ECO:0000313" key="4">
    <source>
        <dbReference type="Proteomes" id="UP001204798"/>
    </source>
</evidence>
<keyword evidence="1 3" id="KW-0560">Oxidoreductase</keyword>
<keyword evidence="4" id="KW-1185">Reference proteome</keyword>
<dbReference type="Proteomes" id="UP001204798">
    <property type="component" value="Unassembled WGS sequence"/>
</dbReference>
<dbReference type="Pfam" id="PF00171">
    <property type="entry name" value="Aldedh"/>
    <property type="match status" value="1"/>
</dbReference>
<dbReference type="InterPro" id="IPR016163">
    <property type="entry name" value="Ald_DH_C"/>
</dbReference>
<dbReference type="GO" id="GO:0102810">
    <property type="term" value="F:glutarate-semialdehyde dehydrogenase (NADP+) activity"/>
    <property type="evidence" value="ECO:0007669"/>
    <property type="project" value="UniProtKB-EC"/>
</dbReference>
<sequence>MERKGNFQHSEPLTSFPFRLFIDGEWTDGSSGKTRPVINPATEEVIVEVPDASPEDVKRAVDAAARAFRQWSRMTAYERATILKKAADLIRERQEEIARLMTLEVGKPIKESRVEVQICAGYFEWYAEEAKRNYGDLVPQWIPGKRHWLIRQPVGVVATITPWNFPANLLARKVAPALAAGCTVISKPDHRTPLVAMAIFKCLQDAGLPPGVANLVSGDPAEISAIFFADERVRKISFTGSTRVGRLLMQQAAEQIKRLSLELGGHAPVIVFPDVDVDKAAKWTVQAKFRNNGQTCISPNRIYVHERIWDEFIARVVDYTKQLRLGNGLDETTDVGPLIDRNGLEKVERHVQDAVAKGAKVLCGGKRPEGEQFKRGFWYEPTVLVNITRDMLVSCEETFGPVMPLMPFKDKDEVIEWANDTPYGLAAYVLTYDFRTLIDVVERLETGMVGVWDFAPATFQCPFGGVKQSGFGLEGGWEGLKEYLVTKHVSIVLDY</sequence>
<comment type="caution">
    <text evidence="3">The sequence shown here is derived from an EMBL/GenBank/DDBJ whole genome shotgun (WGS) entry which is preliminary data.</text>
</comment>
<accession>A0ABT2ENY9</accession>
<evidence type="ECO:0000256" key="1">
    <source>
        <dbReference type="ARBA" id="ARBA00023002"/>
    </source>
</evidence>
<reference evidence="3 4" key="1">
    <citation type="submission" date="2022-08" db="EMBL/GenBank/DDBJ databases">
        <title>Bacterial and archaeal communities from various locations to study Microbial Dark Matter (Phase II).</title>
        <authorList>
            <person name="Stepanauskas R."/>
        </authorList>
    </citation>
    <scope>NUCLEOTIDE SEQUENCE [LARGE SCALE GENOMIC DNA]</scope>
    <source>
        <strain evidence="3 4">PD1</strain>
    </source>
</reference>
<feature type="domain" description="Aldehyde dehydrogenase" evidence="2">
    <location>
        <begin position="26"/>
        <end position="489"/>
    </location>
</feature>
<dbReference type="RefSeq" id="WP_259096347.1">
    <property type="nucleotide sequence ID" value="NZ_CP130454.1"/>
</dbReference>
<dbReference type="EC" id="1.2.1.20" evidence="3"/>
<dbReference type="InterPro" id="IPR050740">
    <property type="entry name" value="Aldehyde_DH_Superfamily"/>
</dbReference>
<dbReference type="PANTHER" id="PTHR43353:SF5">
    <property type="entry name" value="SUCCINATE-SEMIALDEHYDE DEHYDROGENASE, MITOCHONDRIAL"/>
    <property type="match status" value="1"/>
</dbReference>
<dbReference type="PANTHER" id="PTHR43353">
    <property type="entry name" value="SUCCINATE-SEMIALDEHYDE DEHYDROGENASE, MITOCHONDRIAL"/>
    <property type="match status" value="1"/>
</dbReference>
<protein>
    <submittedName>
        <fullName evidence="3">Succinate-semialdehyde dehydrogenase/glutarate-semialdehyde dehydrogenase</fullName>
        <ecNumber evidence="3">1.2.1.16</ecNumber>
        <ecNumber evidence="3">1.2.1.20</ecNumber>
        <ecNumber evidence="3">1.2.1.79</ecNumber>
    </submittedName>
</protein>
<dbReference type="InterPro" id="IPR016161">
    <property type="entry name" value="Ald_DH/histidinol_DH"/>
</dbReference>
<dbReference type="SUPFAM" id="SSF53720">
    <property type="entry name" value="ALDH-like"/>
    <property type="match status" value="1"/>
</dbReference>